<evidence type="ECO:0000256" key="4">
    <source>
        <dbReference type="ARBA" id="ARBA00022741"/>
    </source>
</evidence>
<proteinExistence type="inferred from homology"/>
<dbReference type="GO" id="GO:0005524">
    <property type="term" value="F:ATP binding"/>
    <property type="evidence" value="ECO:0007669"/>
    <property type="project" value="UniProtKB-KW"/>
</dbReference>
<dbReference type="InterPro" id="IPR017665">
    <property type="entry name" value="Guanylate_kinase"/>
</dbReference>
<dbReference type="AlphaFoldDB" id="A0A7D9DJK2"/>
<reference evidence="7" key="1">
    <citation type="submission" date="2020-04" db="EMBL/GenBank/DDBJ databases">
        <authorList>
            <person name="Alioto T."/>
            <person name="Alioto T."/>
            <person name="Gomez Garrido J."/>
        </authorList>
    </citation>
    <scope>NUCLEOTIDE SEQUENCE</scope>
    <source>
        <strain evidence="7">A484AB</strain>
    </source>
</reference>
<dbReference type="PANTHER" id="PTHR23117">
    <property type="entry name" value="GUANYLATE KINASE-RELATED"/>
    <property type="match status" value="1"/>
</dbReference>
<keyword evidence="6" id="KW-0067">ATP-binding</keyword>
<evidence type="ECO:0000313" key="8">
    <source>
        <dbReference type="Proteomes" id="UP001152795"/>
    </source>
</evidence>
<dbReference type="EMBL" id="CACRXK020000976">
    <property type="protein sequence ID" value="CAB3986189.1"/>
    <property type="molecule type" value="Genomic_DNA"/>
</dbReference>
<dbReference type="EC" id="2.7.4.8" evidence="2"/>
<evidence type="ECO:0000313" key="7">
    <source>
        <dbReference type="EMBL" id="CAB3986189.1"/>
    </source>
</evidence>
<comment type="caution">
    <text evidence="7">The sequence shown here is derived from an EMBL/GenBank/DDBJ whole genome shotgun (WGS) entry which is preliminary data.</text>
</comment>
<dbReference type="Proteomes" id="UP001152795">
    <property type="component" value="Unassembled WGS sequence"/>
</dbReference>
<evidence type="ECO:0000256" key="1">
    <source>
        <dbReference type="ARBA" id="ARBA00005790"/>
    </source>
</evidence>
<keyword evidence="3" id="KW-0808">Transferase</keyword>
<dbReference type="PROSITE" id="PS50052">
    <property type="entry name" value="GUANYLATE_KINASE_2"/>
    <property type="match status" value="1"/>
</dbReference>
<protein>
    <recommendedName>
        <fullName evidence="2">guanylate kinase</fullName>
        <ecNumber evidence="2">2.7.4.8</ecNumber>
    </recommendedName>
</protein>
<evidence type="ECO:0000256" key="5">
    <source>
        <dbReference type="ARBA" id="ARBA00022777"/>
    </source>
</evidence>
<dbReference type="SMART" id="SM00072">
    <property type="entry name" value="GuKc"/>
    <property type="match status" value="1"/>
</dbReference>
<dbReference type="SUPFAM" id="SSF52540">
    <property type="entry name" value="P-loop containing nucleoside triphosphate hydrolases"/>
    <property type="match status" value="1"/>
</dbReference>
<accession>A0A7D9DJK2</accession>
<dbReference type="Gene3D" id="3.40.50.300">
    <property type="entry name" value="P-loop containing nucleotide triphosphate hydrolases"/>
    <property type="match status" value="1"/>
</dbReference>
<dbReference type="OrthoDB" id="6334211at2759"/>
<keyword evidence="4" id="KW-0547">Nucleotide-binding</keyword>
<keyword evidence="5 7" id="KW-0418">Kinase</keyword>
<evidence type="ECO:0000256" key="3">
    <source>
        <dbReference type="ARBA" id="ARBA00022679"/>
    </source>
</evidence>
<evidence type="ECO:0000256" key="2">
    <source>
        <dbReference type="ARBA" id="ARBA00012961"/>
    </source>
</evidence>
<dbReference type="InterPro" id="IPR008145">
    <property type="entry name" value="GK/Ca_channel_bsu"/>
</dbReference>
<keyword evidence="8" id="KW-1185">Reference proteome</keyword>
<sequence length="213" mass="24379">MQRIVSKVIGSNTRGFALHMMLNSKLLVISGPSGSGKSTLLKKLFKEYPNKCGFSVSHTTRNPRPGEVDGKDYYFFKRDVMEKAIANGEFLEHAEYSRNLYGTSKKAVKDVTDQGKICILDVDRQGVLNVKSTNINSFFLFVKPPSMDELEERLRNRGTETEESLQRRLNIARFDMEYADKPDSYDCIVVNDVLEESYIKFKEVINREICPLE</sequence>
<evidence type="ECO:0000256" key="6">
    <source>
        <dbReference type="ARBA" id="ARBA00022840"/>
    </source>
</evidence>
<dbReference type="NCBIfam" id="TIGR03263">
    <property type="entry name" value="guanyl_kin"/>
    <property type="match status" value="1"/>
</dbReference>
<dbReference type="GO" id="GO:0005829">
    <property type="term" value="C:cytosol"/>
    <property type="evidence" value="ECO:0007669"/>
    <property type="project" value="TreeGrafter"/>
</dbReference>
<dbReference type="InterPro" id="IPR027417">
    <property type="entry name" value="P-loop_NTPase"/>
</dbReference>
<dbReference type="CDD" id="cd00071">
    <property type="entry name" value="GMPK"/>
    <property type="match status" value="1"/>
</dbReference>
<organism evidence="7 8">
    <name type="scientific">Paramuricea clavata</name>
    <name type="common">Red gorgonian</name>
    <name type="synonym">Violescent sea-whip</name>
    <dbReference type="NCBI Taxonomy" id="317549"/>
    <lineage>
        <taxon>Eukaryota</taxon>
        <taxon>Metazoa</taxon>
        <taxon>Cnidaria</taxon>
        <taxon>Anthozoa</taxon>
        <taxon>Octocorallia</taxon>
        <taxon>Malacalcyonacea</taxon>
        <taxon>Plexauridae</taxon>
        <taxon>Paramuricea</taxon>
    </lineage>
</organism>
<gene>
    <name evidence="7" type="ORF">PACLA_8A009931</name>
</gene>
<dbReference type="FunFam" id="3.40.50.300:FF:000776">
    <property type="entry name" value="Guanylate kinase 2"/>
    <property type="match status" value="1"/>
</dbReference>
<dbReference type="GO" id="GO:0004385">
    <property type="term" value="F:GMP kinase activity"/>
    <property type="evidence" value="ECO:0007669"/>
    <property type="project" value="UniProtKB-EC"/>
</dbReference>
<dbReference type="InterPro" id="IPR008144">
    <property type="entry name" value="Guanylate_kin-like_dom"/>
</dbReference>
<dbReference type="PANTHER" id="PTHR23117:SF13">
    <property type="entry name" value="GUANYLATE KINASE"/>
    <property type="match status" value="1"/>
</dbReference>
<name>A0A7D9DJK2_PARCT</name>
<dbReference type="Pfam" id="PF00625">
    <property type="entry name" value="Guanylate_kin"/>
    <property type="match status" value="1"/>
</dbReference>
<comment type="similarity">
    <text evidence="1">Belongs to the guanylate kinase family.</text>
</comment>